<keyword evidence="7 8" id="KW-0539">Nucleus</keyword>
<comment type="caution">
    <text evidence="12">The sequence shown here is derived from an EMBL/GenBank/DDBJ whole genome shotgun (WGS) entry which is preliminary data.</text>
</comment>
<keyword evidence="2 8" id="KW-0863">Zinc-finger</keyword>
<evidence type="ECO:0000256" key="4">
    <source>
        <dbReference type="ARBA" id="ARBA00023015"/>
    </source>
</evidence>
<dbReference type="PROSITE" id="PS01361">
    <property type="entry name" value="ZF_DOF_1"/>
    <property type="match status" value="1"/>
</dbReference>
<keyword evidence="3 9" id="KW-0862">Zinc</keyword>
<comment type="subcellular location">
    <subcellularLocation>
        <location evidence="8 9">Nucleus</location>
    </subcellularLocation>
</comment>
<feature type="compositionally biased region" description="Low complexity" evidence="10">
    <location>
        <begin position="122"/>
        <end position="135"/>
    </location>
</feature>
<keyword evidence="5 8" id="KW-0238">DNA-binding</keyword>
<dbReference type="InterPro" id="IPR003851">
    <property type="entry name" value="Znf_Dof"/>
</dbReference>
<accession>A0AAP0BIA8</accession>
<dbReference type="PANTHER" id="PTHR31992">
    <property type="entry name" value="DOF ZINC FINGER PROTEIN DOF1.4-RELATED"/>
    <property type="match status" value="1"/>
</dbReference>
<dbReference type="Pfam" id="PF02701">
    <property type="entry name" value="Zn_ribbon_Dof"/>
    <property type="match status" value="1"/>
</dbReference>
<evidence type="ECO:0000256" key="2">
    <source>
        <dbReference type="ARBA" id="ARBA00022771"/>
    </source>
</evidence>
<dbReference type="PANTHER" id="PTHR31992:SF205">
    <property type="entry name" value="DOF ZINC FINGER PROTEIN"/>
    <property type="match status" value="1"/>
</dbReference>
<feature type="domain" description="Dof-type" evidence="11">
    <location>
        <begin position="48"/>
        <end position="102"/>
    </location>
</feature>
<protein>
    <recommendedName>
        <fullName evidence="9">Dof zinc finger protein</fullName>
    </recommendedName>
</protein>
<evidence type="ECO:0000256" key="7">
    <source>
        <dbReference type="ARBA" id="ARBA00023242"/>
    </source>
</evidence>
<keyword evidence="6 9" id="KW-0804">Transcription</keyword>
<evidence type="ECO:0000256" key="9">
    <source>
        <dbReference type="RuleBase" id="RU369094"/>
    </source>
</evidence>
<dbReference type="Proteomes" id="UP001418222">
    <property type="component" value="Unassembled WGS sequence"/>
</dbReference>
<dbReference type="GO" id="GO:0008270">
    <property type="term" value="F:zinc ion binding"/>
    <property type="evidence" value="ECO:0007669"/>
    <property type="project" value="UniProtKB-KW"/>
</dbReference>
<dbReference type="GO" id="GO:0003700">
    <property type="term" value="F:DNA-binding transcription factor activity"/>
    <property type="evidence" value="ECO:0007669"/>
    <property type="project" value="UniProtKB-UniRule"/>
</dbReference>
<dbReference type="InterPro" id="IPR045174">
    <property type="entry name" value="Dof"/>
</dbReference>
<feature type="compositionally biased region" description="Low complexity" evidence="10">
    <location>
        <begin position="144"/>
        <end position="158"/>
    </location>
</feature>
<evidence type="ECO:0000256" key="8">
    <source>
        <dbReference type="PROSITE-ProRule" id="PRU00071"/>
    </source>
</evidence>
<evidence type="ECO:0000256" key="5">
    <source>
        <dbReference type="ARBA" id="ARBA00023125"/>
    </source>
</evidence>
<organism evidence="12 13">
    <name type="scientific">Platanthera zijinensis</name>
    <dbReference type="NCBI Taxonomy" id="2320716"/>
    <lineage>
        <taxon>Eukaryota</taxon>
        <taxon>Viridiplantae</taxon>
        <taxon>Streptophyta</taxon>
        <taxon>Embryophyta</taxon>
        <taxon>Tracheophyta</taxon>
        <taxon>Spermatophyta</taxon>
        <taxon>Magnoliopsida</taxon>
        <taxon>Liliopsida</taxon>
        <taxon>Asparagales</taxon>
        <taxon>Orchidaceae</taxon>
        <taxon>Orchidoideae</taxon>
        <taxon>Orchideae</taxon>
        <taxon>Orchidinae</taxon>
        <taxon>Platanthera</taxon>
    </lineage>
</organism>
<dbReference type="GO" id="GO:0003677">
    <property type="term" value="F:DNA binding"/>
    <property type="evidence" value="ECO:0007669"/>
    <property type="project" value="UniProtKB-UniRule"/>
</dbReference>
<gene>
    <name evidence="12" type="primary">DOF5.4</name>
    <name evidence="12" type="ORF">KSP39_PZI010348</name>
</gene>
<sequence length="275" mass="29898">MQDFRSFAELSGRIFGGGVADGGDSPDSRRLKAFPSAMAGPLHPPPQLKCPRCESLNTKFCYYNNYNLSQPRHFCKSCRRYWTRGGVLRNVPVGGGCRKPKRSSSKSSSESSSTDKDRRRQTSGSLSSTDSSALTPIADGPAIPFNSSSSNPNPCNPSFPVSAPADIPLFPPPPVELFSDASANFSSNDQSILRFNFRDSPLLRHPDPAHRTLDEDFIYQAASDHDPPPGREAGGSFEWAPAVDPSIYELSGTADPAAYWSHGHWCDGDPSLYLP</sequence>
<evidence type="ECO:0000313" key="13">
    <source>
        <dbReference type="Proteomes" id="UP001418222"/>
    </source>
</evidence>
<evidence type="ECO:0000256" key="6">
    <source>
        <dbReference type="ARBA" id="ARBA00023163"/>
    </source>
</evidence>
<dbReference type="AlphaFoldDB" id="A0AAP0BIA8"/>
<dbReference type="GO" id="GO:0005634">
    <property type="term" value="C:nucleus"/>
    <property type="evidence" value="ECO:0007669"/>
    <property type="project" value="UniProtKB-SubCell"/>
</dbReference>
<evidence type="ECO:0000256" key="3">
    <source>
        <dbReference type="ARBA" id="ARBA00022833"/>
    </source>
</evidence>
<evidence type="ECO:0000259" key="11">
    <source>
        <dbReference type="PROSITE" id="PS50884"/>
    </source>
</evidence>
<evidence type="ECO:0000313" key="12">
    <source>
        <dbReference type="EMBL" id="KAK8940597.1"/>
    </source>
</evidence>
<dbReference type="EMBL" id="JBBWWQ010000008">
    <property type="protein sequence ID" value="KAK8940597.1"/>
    <property type="molecule type" value="Genomic_DNA"/>
</dbReference>
<reference evidence="12 13" key="1">
    <citation type="journal article" date="2022" name="Nat. Plants">
        <title>Genomes of leafy and leafless Platanthera orchids illuminate the evolution of mycoheterotrophy.</title>
        <authorList>
            <person name="Li M.H."/>
            <person name="Liu K.W."/>
            <person name="Li Z."/>
            <person name="Lu H.C."/>
            <person name="Ye Q.L."/>
            <person name="Zhang D."/>
            <person name="Wang J.Y."/>
            <person name="Li Y.F."/>
            <person name="Zhong Z.M."/>
            <person name="Liu X."/>
            <person name="Yu X."/>
            <person name="Liu D.K."/>
            <person name="Tu X.D."/>
            <person name="Liu B."/>
            <person name="Hao Y."/>
            <person name="Liao X.Y."/>
            <person name="Jiang Y.T."/>
            <person name="Sun W.H."/>
            <person name="Chen J."/>
            <person name="Chen Y.Q."/>
            <person name="Ai Y."/>
            <person name="Zhai J.W."/>
            <person name="Wu S.S."/>
            <person name="Zhou Z."/>
            <person name="Hsiao Y.Y."/>
            <person name="Wu W.L."/>
            <person name="Chen Y.Y."/>
            <person name="Lin Y.F."/>
            <person name="Hsu J.L."/>
            <person name="Li C.Y."/>
            <person name="Wang Z.W."/>
            <person name="Zhao X."/>
            <person name="Zhong W.Y."/>
            <person name="Ma X.K."/>
            <person name="Ma L."/>
            <person name="Huang J."/>
            <person name="Chen G.Z."/>
            <person name="Huang M.Z."/>
            <person name="Huang L."/>
            <person name="Peng D.H."/>
            <person name="Luo Y.B."/>
            <person name="Zou S.Q."/>
            <person name="Chen S.P."/>
            <person name="Lan S."/>
            <person name="Tsai W.C."/>
            <person name="Van de Peer Y."/>
            <person name="Liu Z.J."/>
        </authorList>
    </citation>
    <scope>NUCLEOTIDE SEQUENCE [LARGE SCALE GENOMIC DNA]</scope>
    <source>
        <strain evidence="12">Lor287</strain>
    </source>
</reference>
<comment type="function">
    <text evidence="9">Transcription factor that binds specifically to a 5'-AA[AG]G-3' consensus core sequence.</text>
</comment>
<evidence type="ECO:0000256" key="1">
    <source>
        <dbReference type="ARBA" id="ARBA00022723"/>
    </source>
</evidence>
<dbReference type="PROSITE" id="PS50884">
    <property type="entry name" value="ZF_DOF_2"/>
    <property type="match status" value="1"/>
</dbReference>
<keyword evidence="4 9" id="KW-0805">Transcription regulation</keyword>
<name>A0AAP0BIA8_9ASPA</name>
<keyword evidence="1 9" id="KW-0479">Metal-binding</keyword>
<evidence type="ECO:0000256" key="10">
    <source>
        <dbReference type="SAM" id="MobiDB-lite"/>
    </source>
</evidence>
<keyword evidence="13" id="KW-1185">Reference proteome</keyword>
<feature type="region of interest" description="Disordered" evidence="10">
    <location>
        <begin position="92"/>
        <end position="158"/>
    </location>
</feature>
<proteinExistence type="predicted"/>